<reference evidence="1 2" key="1">
    <citation type="submission" date="2018-05" db="EMBL/GenBank/DDBJ databases">
        <title>Reference genomes for bee gut microbiota database.</title>
        <authorList>
            <person name="Ellegaard K.M."/>
        </authorList>
    </citation>
    <scope>NUCLEOTIDE SEQUENCE [LARGE SCALE GENOMIC DNA]</scope>
    <source>
        <strain evidence="1 2">ESL0184</strain>
    </source>
</reference>
<accession>A0ABX5MZT4</accession>
<gene>
    <name evidence="1" type="ORF">DK873_04270</name>
</gene>
<sequence>MLIEGKEVNNLFLGGNRFTKVSNLVGKQVQFNQEYTEGCHLEMGLNGNAVLMIPEGNPVFVKNWDYPVVTIYESLGKQIYAYIGGGSLGGWVPLNVLNY</sequence>
<keyword evidence="2" id="KW-1185">Reference proteome</keyword>
<dbReference type="Proteomes" id="UP000247698">
    <property type="component" value="Unassembled WGS sequence"/>
</dbReference>
<proteinExistence type="predicted"/>
<protein>
    <submittedName>
        <fullName evidence="1">Uncharacterized protein</fullName>
    </submittedName>
</protein>
<organism evidence="1 2">
    <name type="scientific">Lactobacillus melliventris</name>
    <dbReference type="NCBI Taxonomy" id="1218507"/>
    <lineage>
        <taxon>Bacteria</taxon>
        <taxon>Bacillati</taxon>
        <taxon>Bacillota</taxon>
        <taxon>Bacilli</taxon>
        <taxon>Lactobacillales</taxon>
        <taxon>Lactobacillaceae</taxon>
        <taxon>Lactobacillus</taxon>
    </lineage>
</organism>
<evidence type="ECO:0000313" key="2">
    <source>
        <dbReference type="Proteomes" id="UP000247698"/>
    </source>
</evidence>
<dbReference type="RefSeq" id="WP_110445955.1">
    <property type="nucleotide sequence ID" value="NZ_QGLG01000002.1"/>
</dbReference>
<comment type="caution">
    <text evidence="1">The sequence shown here is derived from an EMBL/GenBank/DDBJ whole genome shotgun (WGS) entry which is preliminary data.</text>
</comment>
<name>A0ABX5MZT4_9LACO</name>
<evidence type="ECO:0000313" key="1">
    <source>
        <dbReference type="EMBL" id="PXY84375.1"/>
    </source>
</evidence>
<dbReference type="EMBL" id="QGLG01000002">
    <property type="protein sequence ID" value="PXY84375.1"/>
    <property type="molecule type" value="Genomic_DNA"/>
</dbReference>